<reference evidence="1 2" key="1">
    <citation type="submission" date="2018-08" db="EMBL/GenBank/DDBJ databases">
        <title>Genomic Encyclopedia of Archaeal and Bacterial Type Strains, Phase II (KMG-II): from individual species to whole genera.</title>
        <authorList>
            <person name="Goeker M."/>
        </authorList>
    </citation>
    <scope>NUCLEOTIDE SEQUENCE [LARGE SCALE GENOMIC DNA]</scope>
    <source>
        <strain evidence="1 2">DSM 100880</strain>
    </source>
</reference>
<keyword evidence="2" id="KW-1185">Reference proteome</keyword>
<comment type="caution">
    <text evidence="1">The sequence shown here is derived from an EMBL/GenBank/DDBJ whole genome shotgun (WGS) entry which is preliminary data.</text>
</comment>
<name>A0A3E0DUW3_9FLAO</name>
<sequence length="186" mass="21494">MKLNNPKNSNTIMAILFVLLFLAIKPFFTSCNDISKTKSDKSFDQFSAEIHQNSELTQMEGFFSKYKEISKGSKTIFEIGHYHESVKGALDAGLTTRLFFILKTDSLKIGKYYFFQNDDYFETYCLQNGAWIGIRKLYGTKGKFKLINFDKNSLKIKVEGKITSEILNEKDIENEIIIQDTIIEFK</sequence>
<organism evidence="1 2">
    <name type="scientific">Flavobacterium aquicola</name>
    <dbReference type="NCBI Taxonomy" id="1682742"/>
    <lineage>
        <taxon>Bacteria</taxon>
        <taxon>Pseudomonadati</taxon>
        <taxon>Bacteroidota</taxon>
        <taxon>Flavobacteriia</taxon>
        <taxon>Flavobacteriales</taxon>
        <taxon>Flavobacteriaceae</taxon>
        <taxon>Flavobacterium</taxon>
    </lineage>
</organism>
<accession>A0A3E0DUW3</accession>
<evidence type="ECO:0000313" key="1">
    <source>
        <dbReference type="EMBL" id="REG88377.1"/>
    </source>
</evidence>
<dbReference type="AlphaFoldDB" id="A0A3E0DUW3"/>
<proteinExistence type="predicted"/>
<dbReference type="EMBL" id="QUNI01000042">
    <property type="protein sequence ID" value="REG88377.1"/>
    <property type="molecule type" value="Genomic_DNA"/>
</dbReference>
<dbReference type="Proteomes" id="UP000257136">
    <property type="component" value="Unassembled WGS sequence"/>
</dbReference>
<gene>
    <name evidence="1" type="ORF">C8P67_1422</name>
</gene>
<protein>
    <submittedName>
        <fullName evidence="1">Uncharacterized protein</fullName>
    </submittedName>
</protein>
<evidence type="ECO:0000313" key="2">
    <source>
        <dbReference type="Proteomes" id="UP000257136"/>
    </source>
</evidence>